<reference evidence="1 2" key="2">
    <citation type="journal article" date="2022" name="Mol. Ecol. Resour.">
        <title>The genomes of chicory, endive, great burdock and yacon provide insights into Asteraceae paleo-polyploidization history and plant inulin production.</title>
        <authorList>
            <person name="Fan W."/>
            <person name="Wang S."/>
            <person name="Wang H."/>
            <person name="Wang A."/>
            <person name="Jiang F."/>
            <person name="Liu H."/>
            <person name="Zhao H."/>
            <person name="Xu D."/>
            <person name="Zhang Y."/>
        </authorList>
    </citation>
    <scope>NUCLEOTIDE SEQUENCE [LARGE SCALE GENOMIC DNA]</scope>
    <source>
        <strain evidence="2">cv. Yunnan</strain>
        <tissue evidence="1">Leaves</tissue>
    </source>
</reference>
<evidence type="ECO:0000313" key="1">
    <source>
        <dbReference type="EMBL" id="KAI3744563.1"/>
    </source>
</evidence>
<name>A0ACB9DD56_9ASTR</name>
<proteinExistence type="predicted"/>
<organism evidence="1 2">
    <name type="scientific">Smallanthus sonchifolius</name>
    <dbReference type="NCBI Taxonomy" id="185202"/>
    <lineage>
        <taxon>Eukaryota</taxon>
        <taxon>Viridiplantae</taxon>
        <taxon>Streptophyta</taxon>
        <taxon>Embryophyta</taxon>
        <taxon>Tracheophyta</taxon>
        <taxon>Spermatophyta</taxon>
        <taxon>Magnoliopsida</taxon>
        <taxon>eudicotyledons</taxon>
        <taxon>Gunneridae</taxon>
        <taxon>Pentapetalae</taxon>
        <taxon>asterids</taxon>
        <taxon>campanulids</taxon>
        <taxon>Asterales</taxon>
        <taxon>Asteraceae</taxon>
        <taxon>Asteroideae</taxon>
        <taxon>Heliantheae alliance</taxon>
        <taxon>Millerieae</taxon>
        <taxon>Smallanthus</taxon>
    </lineage>
</organism>
<dbReference type="EMBL" id="CM042036">
    <property type="protein sequence ID" value="KAI3744563.1"/>
    <property type="molecule type" value="Genomic_DNA"/>
</dbReference>
<gene>
    <name evidence="1" type="ORF">L1987_57646</name>
</gene>
<dbReference type="Proteomes" id="UP001056120">
    <property type="component" value="Linkage Group LG19"/>
</dbReference>
<evidence type="ECO:0000313" key="2">
    <source>
        <dbReference type="Proteomes" id="UP001056120"/>
    </source>
</evidence>
<comment type="caution">
    <text evidence="1">The sequence shown here is derived from an EMBL/GenBank/DDBJ whole genome shotgun (WGS) entry which is preliminary data.</text>
</comment>
<keyword evidence="2" id="KW-1185">Reference proteome</keyword>
<protein>
    <submittedName>
        <fullName evidence="1">Uncharacterized protein</fullName>
    </submittedName>
</protein>
<accession>A0ACB9DD56</accession>
<reference evidence="2" key="1">
    <citation type="journal article" date="2022" name="Mol. Ecol. Resour.">
        <title>The genomes of chicory, endive, great burdock and yacon provide insights into Asteraceae palaeo-polyploidization history and plant inulin production.</title>
        <authorList>
            <person name="Fan W."/>
            <person name="Wang S."/>
            <person name="Wang H."/>
            <person name="Wang A."/>
            <person name="Jiang F."/>
            <person name="Liu H."/>
            <person name="Zhao H."/>
            <person name="Xu D."/>
            <person name="Zhang Y."/>
        </authorList>
    </citation>
    <scope>NUCLEOTIDE SEQUENCE [LARGE SCALE GENOMIC DNA]</scope>
    <source>
        <strain evidence="2">cv. Yunnan</strain>
    </source>
</reference>
<sequence>MLKVPIATPHEFDHFQEEVSEITEAEKKALNERRNKRQHDRPAPSEPRIISELGIGVIDPPHTHSRSRQQAGHIHSRKKMQASKCKGIVTESEHDRPRKKAKTSQEGLNEDILNMSSEASKNEIIFLKTRIMAFNTTGKEKLLSFHRDVGGEGFSGGNVQGSSGENVQGTSGGDVQGSS</sequence>